<proteinExistence type="predicted"/>
<organism evidence="1 2">
    <name type="scientific">Eumeta variegata</name>
    <name type="common">Bagworm moth</name>
    <name type="synonym">Eumeta japonica</name>
    <dbReference type="NCBI Taxonomy" id="151549"/>
    <lineage>
        <taxon>Eukaryota</taxon>
        <taxon>Metazoa</taxon>
        <taxon>Ecdysozoa</taxon>
        <taxon>Arthropoda</taxon>
        <taxon>Hexapoda</taxon>
        <taxon>Insecta</taxon>
        <taxon>Pterygota</taxon>
        <taxon>Neoptera</taxon>
        <taxon>Endopterygota</taxon>
        <taxon>Lepidoptera</taxon>
        <taxon>Glossata</taxon>
        <taxon>Ditrysia</taxon>
        <taxon>Tineoidea</taxon>
        <taxon>Psychidae</taxon>
        <taxon>Oiketicinae</taxon>
        <taxon>Eumeta</taxon>
    </lineage>
</organism>
<reference evidence="1 2" key="1">
    <citation type="journal article" date="2019" name="Commun. Biol.">
        <title>The bagworm genome reveals a unique fibroin gene that provides high tensile strength.</title>
        <authorList>
            <person name="Kono N."/>
            <person name="Nakamura H."/>
            <person name="Ohtoshi R."/>
            <person name="Tomita M."/>
            <person name="Numata K."/>
            <person name="Arakawa K."/>
        </authorList>
    </citation>
    <scope>NUCLEOTIDE SEQUENCE [LARGE SCALE GENOMIC DNA]</scope>
</reference>
<sequence>MFTADYEHSQSQRSHQCVADLLGGIGYLMEELLEGGRGVGYRNSNSLDTAGNVANVAAIWQRLTDSTETEVPWSIGANAANPRRLHGQSSLSYAI</sequence>
<name>A0A4C1TLG7_EUMVA</name>
<comment type="caution">
    <text evidence="1">The sequence shown here is derived from an EMBL/GenBank/DDBJ whole genome shotgun (WGS) entry which is preliminary data.</text>
</comment>
<dbReference type="AlphaFoldDB" id="A0A4C1TLG7"/>
<gene>
    <name evidence="1" type="ORF">EVAR_80599_1</name>
</gene>
<protein>
    <submittedName>
        <fullName evidence="1">Uncharacterized protein</fullName>
    </submittedName>
</protein>
<dbReference type="Proteomes" id="UP000299102">
    <property type="component" value="Unassembled WGS sequence"/>
</dbReference>
<keyword evidence="2" id="KW-1185">Reference proteome</keyword>
<accession>A0A4C1TLG7</accession>
<evidence type="ECO:0000313" key="1">
    <source>
        <dbReference type="EMBL" id="GBP15429.1"/>
    </source>
</evidence>
<evidence type="ECO:0000313" key="2">
    <source>
        <dbReference type="Proteomes" id="UP000299102"/>
    </source>
</evidence>
<dbReference type="EMBL" id="BGZK01000071">
    <property type="protein sequence ID" value="GBP15429.1"/>
    <property type="molecule type" value="Genomic_DNA"/>
</dbReference>